<feature type="chain" id="PRO_5019327172" description="Lipoprotein" evidence="1">
    <location>
        <begin position="20"/>
        <end position="165"/>
    </location>
</feature>
<dbReference type="PROSITE" id="PS51257">
    <property type="entry name" value="PROKAR_LIPOPROTEIN"/>
    <property type="match status" value="1"/>
</dbReference>
<organism evidence="2 3">
    <name type="scientific">Pseudomonas frederiksbergensis</name>
    <dbReference type="NCBI Taxonomy" id="104087"/>
    <lineage>
        <taxon>Bacteria</taxon>
        <taxon>Pseudomonadati</taxon>
        <taxon>Pseudomonadota</taxon>
        <taxon>Gammaproteobacteria</taxon>
        <taxon>Pseudomonadales</taxon>
        <taxon>Pseudomonadaceae</taxon>
        <taxon>Pseudomonas</taxon>
    </lineage>
</organism>
<gene>
    <name evidence="2" type="ORF">BK666_13430</name>
</gene>
<evidence type="ECO:0008006" key="4">
    <source>
        <dbReference type="Google" id="ProtNLM"/>
    </source>
</evidence>
<accession>A0A423K3X6</accession>
<evidence type="ECO:0000313" key="2">
    <source>
        <dbReference type="EMBL" id="RON46143.1"/>
    </source>
</evidence>
<dbReference type="Proteomes" id="UP000285349">
    <property type="component" value="Unassembled WGS sequence"/>
</dbReference>
<protein>
    <recommendedName>
        <fullName evidence="4">Lipoprotein</fullName>
    </recommendedName>
</protein>
<dbReference type="EMBL" id="MOBQ01000016">
    <property type="protein sequence ID" value="RON46143.1"/>
    <property type="molecule type" value="Genomic_DNA"/>
</dbReference>
<comment type="caution">
    <text evidence="2">The sequence shown here is derived from an EMBL/GenBank/DDBJ whole genome shotgun (WGS) entry which is preliminary data.</text>
</comment>
<dbReference type="RefSeq" id="WP_259741108.1">
    <property type="nucleotide sequence ID" value="NZ_MOBQ01000016.1"/>
</dbReference>
<keyword evidence="1" id="KW-0732">Signal</keyword>
<evidence type="ECO:0000256" key="1">
    <source>
        <dbReference type="SAM" id="SignalP"/>
    </source>
</evidence>
<sequence length="165" mass="18467">MRKVLLCLFILMSAGCSLNHGKPEATLDYSSVEELRNTGLYQIYFSADVDVLQLFKSRIGQGLVCALEDDLDFSEAHHIKRSGFGLVEPVAGDLPLRYRANVIFSESESGKGGENYLDGETLVPLLKQRDFISCVFRVQTTTYKTYFSKVMRVPTSELIKAATKQ</sequence>
<name>A0A423K3X6_9PSED</name>
<proteinExistence type="predicted"/>
<dbReference type="AlphaFoldDB" id="A0A423K3X6"/>
<feature type="signal peptide" evidence="1">
    <location>
        <begin position="1"/>
        <end position="19"/>
    </location>
</feature>
<reference evidence="2 3" key="1">
    <citation type="submission" date="2016-10" db="EMBL/GenBank/DDBJ databases">
        <title>Comparative genome analysis of multiple Pseudomonas spp. focuses on biocontrol and plant growth promoting traits.</title>
        <authorList>
            <person name="Tao X.-Y."/>
            <person name="Taylor C.G."/>
        </authorList>
    </citation>
    <scope>NUCLEOTIDE SEQUENCE [LARGE SCALE GENOMIC DNA]</scope>
    <source>
        <strain evidence="2 3">37A10</strain>
    </source>
</reference>
<evidence type="ECO:0000313" key="3">
    <source>
        <dbReference type="Proteomes" id="UP000285349"/>
    </source>
</evidence>